<protein>
    <recommendedName>
        <fullName evidence="3">Calponin-homology (CH) domain-containing protein</fullName>
    </recommendedName>
</protein>
<feature type="region of interest" description="Disordered" evidence="2">
    <location>
        <begin position="2990"/>
        <end position="3014"/>
    </location>
</feature>
<feature type="compositionally biased region" description="Basic and acidic residues" evidence="2">
    <location>
        <begin position="480"/>
        <end position="493"/>
    </location>
</feature>
<dbReference type="InterPro" id="IPR031372">
    <property type="entry name" value="CAMSAP_CC1"/>
</dbReference>
<feature type="compositionally biased region" description="Low complexity" evidence="2">
    <location>
        <begin position="2034"/>
        <end position="2063"/>
    </location>
</feature>
<dbReference type="Proteomes" id="UP001497623">
    <property type="component" value="Unassembled WGS sequence"/>
</dbReference>
<dbReference type="Pfam" id="PF25532">
    <property type="entry name" value="CH_CAMSAP2_N"/>
    <property type="match status" value="1"/>
</dbReference>
<dbReference type="GO" id="GO:0051011">
    <property type="term" value="F:microtubule minus-end binding"/>
    <property type="evidence" value="ECO:0007669"/>
    <property type="project" value="TreeGrafter"/>
</dbReference>
<comment type="caution">
    <text evidence="4">The sequence shown here is derived from an EMBL/GenBank/DDBJ whole genome shotgun (WGS) entry which is preliminary data.</text>
</comment>
<feature type="region of interest" description="Disordered" evidence="2">
    <location>
        <begin position="2034"/>
        <end position="2114"/>
    </location>
</feature>
<feature type="compositionally biased region" description="Polar residues" evidence="2">
    <location>
        <begin position="11"/>
        <end position="34"/>
    </location>
</feature>
<dbReference type="PROSITE" id="PS50021">
    <property type="entry name" value="CH"/>
    <property type="match status" value="1"/>
</dbReference>
<feature type="region of interest" description="Disordered" evidence="2">
    <location>
        <begin position="1089"/>
        <end position="1125"/>
    </location>
</feature>
<feature type="compositionally biased region" description="Polar residues" evidence="2">
    <location>
        <begin position="741"/>
        <end position="754"/>
    </location>
</feature>
<evidence type="ECO:0000313" key="5">
    <source>
        <dbReference type="Proteomes" id="UP001497623"/>
    </source>
</evidence>
<feature type="compositionally biased region" description="Basic and acidic residues" evidence="2">
    <location>
        <begin position="2748"/>
        <end position="2758"/>
    </location>
</feature>
<feature type="compositionally biased region" description="Basic and acidic residues" evidence="2">
    <location>
        <begin position="2424"/>
        <end position="2481"/>
    </location>
</feature>
<feature type="compositionally biased region" description="Polar residues" evidence="2">
    <location>
        <begin position="2311"/>
        <end position="2342"/>
    </location>
</feature>
<organism evidence="4 5">
    <name type="scientific">Meganyctiphanes norvegica</name>
    <name type="common">Northern krill</name>
    <name type="synonym">Thysanopoda norvegica</name>
    <dbReference type="NCBI Taxonomy" id="48144"/>
    <lineage>
        <taxon>Eukaryota</taxon>
        <taxon>Metazoa</taxon>
        <taxon>Ecdysozoa</taxon>
        <taxon>Arthropoda</taxon>
        <taxon>Crustacea</taxon>
        <taxon>Multicrustacea</taxon>
        <taxon>Malacostraca</taxon>
        <taxon>Eumalacostraca</taxon>
        <taxon>Eucarida</taxon>
        <taxon>Euphausiacea</taxon>
        <taxon>Euphausiidae</taxon>
        <taxon>Meganyctiphanes</taxon>
    </lineage>
</organism>
<dbReference type="InterPro" id="IPR058042">
    <property type="entry name" value="CAMSAP_N"/>
</dbReference>
<dbReference type="InterPro" id="IPR032940">
    <property type="entry name" value="CAMSAP"/>
</dbReference>
<dbReference type="GO" id="GO:0005516">
    <property type="term" value="F:calmodulin binding"/>
    <property type="evidence" value="ECO:0007669"/>
    <property type="project" value="InterPro"/>
</dbReference>
<evidence type="ECO:0000313" key="4">
    <source>
        <dbReference type="EMBL" id="CAL4102155.1"/>
    </source>
</evidence>
<sequence length="3072" mass="343853">MRDFLRRNSSKRGITITTPPSSSVESKASGNSLTGAAARMKAFRGSVRKKVAELEGGTSTYMLKSPAAAPSEPSATLKRIGSPPPLTKSQESIANHHAQGSLTRPKPAPEGLPSPIATAPSDAPPPPSDNMEGNVTESDAESIYESRRLQVRRVMSSQAKGAPASRQGDPEDEDVSSVDSWQNLEEQFAAVYEPIPYRVKMEAWKSMTKEELLLNITSHRMREQLANLSRNDILREIEHLMDNPVHFLQNTDNQTNSSNGNKQLQSQAYHPVPSGKNPFEDSESEKGHISETEDSEFGETDYVTRSELYRNIQNLQDSLVRHNTTIKEEDSQSWASLPENMEDPIYISRSEILHKIDPTYSTSRRNQDLSLPPPPARKIVREGVYVSRSEILSRLKEMRESEDERGLSPSRSELQDSNWDLCSCVSCERCSADNSADEGECQCGARQTRDKRHKDHQKSQEPASPGLVSRSSQDSWSNGEFEKLYEPLPERKTGTSGRIRSNSSSQVHRTLEQQERRLRHLQQDEEQRHVQEELEDGHPLDDWSLSDDEDVYTTLARVARSSTKSSRKNTITKAARMLRNKKDGQAKELQRRVRELIGGKGDREITATTRTKVMKVLRDHLEDQIDLHDIEDEDERNNEIRERLKSALAQDWETLRDINLGHIYVPMEENSQSTKFGSKDATDYDTFGSIDSLIFEPKIPAVEDVTEQSDEGNVSSTPQSMSADSLLERAVQRLEQHTESSDLSDIESIQNEPQEISEDEDSTPVITPVPSSPEENRKESLRYSDYGPETGFHSDFEQNTQDLINNDYGSLSADEGDKSPPLPEKKNKGTLRAKALSAIDLTNSEDAPKLPLKKKFYSGIMGMFGSRESMRGSKQEMEHCDDIVVPTSEVRRKEPPPIPLHKSSVVLKIQEDIVSSRAKRDMDGYNSYKQDFQRISGARLPSEDSSTYGYHPDHHESLYHGTTTTTSHDSVDSETESVTSFESVIFKGVSEHHDNDDDKKKKKNPFKQKYVVNQGHESDTSDLLDIKSRSVSAQPYLDSDTSWDYMEALDEEQRGLVGLTARHSQQPPLSLPFGPRVVGNLRRKQIAYHDDHNPRGTPTIGSPDQQVPPPHPGEPSLPSSNDGQRPRIDEAIYSAMPHLIPQQPAVQSEDHSQRLTAGSVISNYAISTYGEEDDEADGRRLFRAYQRRQYRPCSSQQQQGQDSMNSSATHEYEETEDMYEVCGSSGTDNCLLQQSNSGSKKAPPVVLLKHHVYQSIESLISRSNAGSAASSLKGRHQTDGASSECSELQLYGSRNGEPIYGARNSRLFHSMNGAFVSRDPQASDNEVPVVIRNGKAVELTEDMFKNTLERNLAKQMKLNMKISATEHEDEEAAESVRSNHTYCNNTVTSTESHGIHSYENDSEIYGTRLELREEILRASREKLLERQEADANDNEVASKNNNTEDKPVGTQLPVDESSHKMQVAQKFGVSLLGGSNDLMMRELKLKLRRRFNQGEGEEEEEETPVAPLEKLENKRWQPGAPTISTEGGSVASKREQLAPHMNKIFGSLYEKRRQTIEVKELAGKKVAVEKPGMNNNNNNNNNSKLEKSENKRETKEEKQVKNEFEKIKVKEREIIRIEMSDGEVEQVYVPTPDYTPASTLGRGGGGGDDGLPRMDNNSLDDEDFSFDLADLAKFVHEHVTNNRHDYLGDMGVVEGGLAAVGPAKQRASVAWIVQKAHKNKVPNDLQDPYYRDYEGLEHLKPAIVHRLANADLYCSALANIYSDPNFHNLSHWNIIQALARKGVYVAEPTDVALTETVLIQVTPIKMSAHLAVIEAMMALYIREVVVAERVAQVLHRVATGDKEPSPQDQEEALVLWISHITQALQQRVNQFHGQDDQELPVFPRIQDLSDLSDGIGLAALVAFYCPQELPWAEIAVADPPSIADSLYNIGLVMKFCQESLPYNPCLLTKEDIVYMHSSVKQNVLAFVAELFFLLELEPVSCVSLPSTKKTSSKYIQLSSPGGGGVVGGSTRCSGWSGYNRSMKVIPDLRASLSPTSAHSTVSSSYSSTTARSSSHRSPQSSFRGRGSTTDLACSPSSCGVSERSAPSCGTGVRRQHSLRELERPRRDSRVSVHDGDEDVGACGGGFNFGSIYPQWWWSCNHEVTDRECLYCMRQRQSQGFGDQYSYYVASSEQRGSGRGHCAAYTAVGRGFSGQGISYNLPVRDTHMPLRPTHSLYSQPSAAAAVHGLHTQRFYCMKPAGAPSVPSVRRSHSMNLNDMSDIRSRIEQRTENAPSSYNSDYGGRDSSMSDGQDGGDFVVQRSRGLATLSDMMRNQSPRQQTFDAESQRSRQQSFDTESQYSHHTNAKERFNMDSKEEELEGRRLSRRGSFNSQQDLPAAGMPSRYEQKPQGRSRSRRNSISAEESQLTIENFGGSQDNLNYIARNPDKEPFVHFGRRESRNGRESSVDRESPMRDSSLRPESRNSRERSVERRIDMHRSSMDGLDNRVVDKLEREALEREKNRDINRYSSKERLSIRDNVRNTRKASLEIESVMMDSDSGSDVSYERDKQMSKATSFAELSKLKEVIPGGINIIYMQQGSEKDDSSKKNKNSEKKTTFAALPNQTTWKQQSVQSQSDDNRSVVDENMEPQVMASELHNVRLKLEEKRRRIESEKRKMEQAMNKQRQKLGKEAFMQAVVRGGKGSSTGSSTPTSTSEPDVPDPTLLDSVENTLPRVSSNTTYQPNKQLAFKIVDVSSEVDNVSRRWLEGEGQSEELRTPDMDNMDYDDYHKSLTHGDSCSDAELNSSRRSSMDLPSVQSQGNHTSGSLPDARTLGRAMWYGQQRAGTHPRRSSIDMRRMSLYLEPGNYGTGGLPPVSPNKRASLALPPGYHLDSLPSLPYRMTDSLTEIQGDIHRLSQQQQQIQSMMHNGINQQNQMNQNQTGQFYLHDQGGSPVRRLWGQQAPGSSDGYASMSPATRRAQWGPARPMMPQEGYMMSPQQQTGFYPGYPAPQSGQMGSLGPQHPQMGGPGVPGGPPHPGFMLHHSQTQSLPHPMYQNGQGFYSPEQQYRAYAPNAQTYPGPMQVEHLEKTFRGD</sequence>
<dbReference type="GO" id="GO:0031122">
    <property type="term" value="P:cytoplasmic microtubule organization"/>
    <property type="evidence" value="ECO:0007669"/>
    <property type="project" value="TreeGrafter"/>
</dbReference>
<proteinExistence type="predicted"/>
<dbReference type="SUPFAM" id="SSF47576">
    <property type="entry name" value="Calponin-homology domain, CH-domain"/>
    <property type="match status" value="1"/>
</dbReference>
<feature type="compositionally biased region" description="Basic and acidic residues" evidence="2">
    <location>
        <begin position="396"/>
        <end position="406"/>
    </location>
</feature>
<feature type="region of interest" description="Disordered" evidence="2">
    <location>
        <begin position="1188"/>
        <end position="1210"/>
    </location>
</feature>
<evidence type="ECO:0000256" key="1">
    <source>
        <dbReference type="SAM" id="Coils"/>
    </source>
</evidence>
<feature type="compositionally biased region" description="Low complexity" evidence="2">
    <location>
        <begin position="763"/>
        <end position="773"/>
    </location>
</feature>
<dbReference type="GO" id="GO:0031175">
    <property type="term" value="P:neuron projection development"/>
    <property type="evidence" value="ECO:0007669"/>
    <property type="project" value="InterPro"/>
</dbReference>
<feature type="compositionally biased region" description="Basic and acidic residues" evidence="2">
    <location>
        <begin position="989"/>
        <end position="999"/>
    </location>
</feature>
<feature type="compositionally biased region" description="Polar residues" evidence="2">
    <location>
        <begin position="494"/>
        <end position="508"/>
    </location>
</feature>
<feature type="region of interest" description="Disordered" evidence="2">
    <location>
        <begin position="1426"/>
        <end position="1454"/>
    </location>
</feature>
<feature type="compositionally biased region" description="Polar residues" evidence="2">
    <location>
        <begin position="469"/>
        <end position="478"/>
    </location>
</feature>
<feature type="region of interest" description="Disordered" evidence="2">
    <location>
        <begin position="154"/>
        <end position="178"/>
    </location>
</feature>
<feature type="compositionally biased region" description="Basic and acidic residues" evidence="2">
    <location>
        <begin position="1016"/>
        <end position="1026"/>
    </location>
</feature>
<dbReference type="InterPro" id="IPR022613">
    <property type="entry name" value="CH_CAMSAP_2"/>
</dbReference>
<feature type="compositionally biased region" description="Polar residues" evidence="2">
    <location>
        <begin position="2601"/>
        <end position="2615"/>
    </location>
</feature>
<feature type="region of interest" description="Disordered" evidence="2">
    <location>
        <begin position="2679"/>
        <end position="2701"/>
    </location>
</feature>
<feature type="compositionally biased region" description="Low complexity" evidence="2">
    <location>
        <begin position="65"/>
        <end position="75"/>
    </location>
</feature>
<feature type="compositionally biased region" description="Basic and acidic residues" evidence="2">
    <location>
        <begin position="2344"/>
        <end position="2353"/>
    </location>
</feature>
<feature type="domain" description="Calponin-homology (CH)" evidence="3">
    <location>
        <begin position="1847"/>
        <end position="1975"/>
    </location>
</feature>
<feature type="compositionally biased region" description="Pro residues" evidence="2">
    <location>
        <begin position="1106"/>
        <end position="1115"/>
    </location>
</feature>
<feature type="region of interest" description="Disordered" evidence="2">
    <location>
        <begin position="56"/>
        <end position="140"/>
    </location>
</feature>
<dbReference type="EMBL" id="CAXKWB010011654">
    <property type="protein sequence ID" value="CAL4102155.1"/>
    <property type="molecule type" value="Genomic_DNA"/>
</dbReference>
<feature type="compositionally biased region" description="Polar residues" evidence="2">
    <location>
        <begin position="2066"/>
        <end position="2079"/>
    </location>
</feature>
<feature type="compositionally biased region" description="Polar residues" evidence="2">
    <location>
        <begin position="2397"/>
        <end position="2418"/>
    </location>
</feature>
<feature type="compositionally biased region" description="Basic and acidic residues" evidence="2">
    <location>
        <begin position="1584"/>
        <end position="1601"/>
    </location>
</feature>
<dbReference type="GO" id="GO:0030507">
    <property type="term" value="F:spectrin binding"/>
    <property type="evidence" value="ECO:0007669"/>
    <property type="project" value="InterPro"/>
</dbReference>
<feature type="region of interest" description="Disordered" evidence="2">
    <location>
        <begin position="704"/>
        <end position="723"/>
    </location>
</feature>
<feature type="region of interest" description="Disordered" evidence="2">
    <location>
        <begin position="2267"/>
        <end position="2296"/>
    </location>
</feature>
<feature type="region of interest" description="Disordered" evidence="2">
    <location>
        <begin position="2772"/>
        <end position="2808"/>
    </location>
</feature>
<dbReference type="PANTHER" id="PTHR21595">
    <property type="entry name" value="PATRONIN"/>
    <property type="match status" value="1"/>
</dbReference>
<feature type="region of interest" description="Disordered" evidence="2">
    <location>
        <begin position="1"/>
        <end position="35"/>
    </location>
</feature>
<dbReference type="Pfam" id="PF17095">
    <property type="entry name" value="CAMSAP_CC1"/>
    <property type="match status" value="1"/>
</dbReference>
<keyword evidence="5" id="KW-1185">Reference proteome</keyword>
<reference evidence="4 5" key="1">
    <citation type="submission" date="2024-05" db="EMBL/GenBank/DDBJ databases">
        <authorList>
            <person name="Wallberg A."/>
        </authorList>
    </citation>
    <scope>NUCLEOTIDE SEQUENCE [LARGE SCALE GENOMIC DNA]</scope>
</reference>
<dbReference type="GO" id="GO:0007026">
    <property type="term" value="P:negative regulation of microtubule depolymerization"/>
    <property type="evidence" value="ECO:0007669"/>
    <property type="project" value="TreeGrafter"/>
</dbReference>
<feature type="compositionally biased region" description="Basic and acidic residues" evidence="2">
    <location>
        <begin position="2097"/>
        <end position="2114"/>
    </location>
</feature>
<dbReference type="InterPro" id="IPR036872">
    <property type="entry name" value="CH_dom_sf"/>
</dbReference>
<feature type="region of interest" description="Disordered" evidence="2">
    <location>
        <begin position="2748"/>
        <end position="2767"/>
    </location>
</feature>
<feature type="region of interest" description="Disordered" evidence="2">
    <location>
        <begin position="447"/>
        <end position="514"/>
    </location>
</feature>
<dbReference type="GO" id="GO:0036449">
    <property type="term" value="C:microtubule minus-end"/>
    <property type="evidence" value="ECO:0007669"/>
    <property type="project" value="TreeGrafter"/>
</dbReference>
<feature type="region of interest" description="Disordered" evidence="2">
    <location>
        <begin position="2577"/>
        <end position="2621"/>
    </location>
</feature>
<evidence type="ECO:0000256" key="2">
    <source>
        <dbReference type="SAM" id="MobiDB-lite"/>
    </source>
</evidence>
<dbReference type="PANTHER" id="PTHR21595:SF0">
    <property type="entry name" value="PATRONIN"/>
    <property type="match status" value="1"/>
</dbReference>
<dbReference type="InterPro" id="IPR001715">
    <property type="entry name" value="CH_dom"/>
</dbReference>
<feature type="compositionally biased region" description="Basic and acidic residues" evidence="2">
    <location>
        <begin position="2579"/>
        <end position="2595"/>
    </location>
</feature>
<feature type="region of interest" description="Disordered" evidence="2">
    <location>
        <begin position="248"/>
        <end position="299"/>
    </location>
</feature>
<feature type="region of interest" description="Disordered" evidence="2">
    <location>
        <begin position="733"/>
        <end position="831"/>
    </location>
</feature>
<accession>A0AAV2QU97</accession>
<evidence type="ECO:0000259" key="3">
    <source>
        <dbReference type="PROSITE" id="PS50021"/>
    </source>
</evidence>
<feature type="coiled-coil region" evidence="1">
    <location>
        <begin position="2632"/>
        <end position="2666"/>
    </location>
</feature>
<gene>
    <name evidence="4" type="ORF">MNOR_LOCUS17180</name>
</gene>
<feature type="region of interest" description="Disordered" evidence="2">
    <location>
        <begin position="526"/>
        <end position="546"/>
    </location>
</feature>
<feature type="compositionally biased region" description="Basic and acidic residues" evidence="2">
    <location>
        <begin position="815"/>
        <end position="827"/>
    </location>
</feature>
<feature type="compositionally biased region" description="Low complexity" evidence="2">
    <location>
        <begin position="2684"/>
        <end position="2694"/>
    </location>
</feature>
<feature type="compositionally biased region" description="Polar residues" evidence="2">
    <location>
        <begin position="1192"/>
        <end position="1209"/>
    </location>
</feature>
<dbReference type="Pfam" id="PF11971">
    <property type="entry name" value="CAMSAP_CH"/>
    <property type="match status" value="1"/>
</dbReference>
<name>A0AAV2QU97_MEGNR</name>
<feature type="region of interest" description="Disordered" evidence="2">
    <location>
        <begin position="2309"/>
        <end position="2481"/>
    </location>
</feature>
<feature type="compositionally biased region" description="Polar residues" evidence="2">
    <location>
        <begin position="248"/>
        <end position="268"/>
    </location>
</feature>
<feature type="region of interest" description="Disordered" evidence="2">
    <location>
        <begin position="1567"/>
        <end position="1601"/>
    </location>
</feature>
<feature type="compositionally biased region" description="Basic and acidic residues" evidence="2">
    <location>
        <begin position="526"/>
        <end position="541"/>
    </location>
</feature>
<feature type="compositionally biased region" description="Polar residues" evidence="2">
    <location>
        <begin position="87"/>
        <end position="102"/>
    </location>
</feature>
<feature type="compositionally biased region" description="Polar residues" evidence="2">
    <location>
        <begin position="711"/>
        <end position="723"/>
    </location>
</feature>
<feature type="region of interest" description="Disordered" evidence="2">
    <location>
        <begin position="936"/>
        <end position="1026"/>
    </location>
</feature>
<feature type="region of interest" description="Disordered" evidence="2">
    <location>
        <begin position="396"/>
        <end position="415"/>
    </location>
</feature>
<feature type="compositionally biased region" description="Polar residues" evidence="2">
    <location>
        <begin position="2794"/>
        <end position="2805"/>
    </location>
</feature>
<keyword evidence="1" id="KW-0175">Coiled coil</keyword>
<feature type="compositionally biased region" description="Polar residues" evidence="2">
    <location>
        <begin position="797"/>
        <end position="809"/>
    </location>
</feature>